<protein>
    <recommendedName>
        <fullName evidence="4">RxLR effector protein</fullName>
    </recommendedName>
</protein>
<evidence type="ECO:0000313" key="2">
    <source>
        <dbReference type="EMBL" id="KAG7378054.1"/>
    </source>
</evidence>
<evidence type="ECO:0008006" key="4">
    <source>
        <dbReference type="Google" id="ProtNLM"/>
    </source>
</evidence>
<gene>
    <name evidence="2" type="ORF">PHYPSEUDO_010615</name>
</gene>
<sequence>MRLCHVLVVVALLASSGTLATKSSPSRVISTNSFDVKGARSLRVAKSVYKEERMVPALTKWMKTTIWLETGKSDDYVKKTLGLDELSGAALKSAPNYAYYEHFLQALEGRKLDLWLTKGVLSKDVWAKYRLDDVPTAQLKENDGFKTYLRYATMQDENIYKQRYYDKDVAIDYSGTPAEMEAKVGMWLSLDRPDWYVKKMLNLDRRSRNSLRGSENYPLYKKFANAMEGRQLEKWLAAGIPTERVWRISKLDDIPQAKLKNNEAYHTYVRYATMVDDQNFQLKNSGKEVKVELGGSTAELEAKVKIWASAKRPNKYVEEMLNLDSAALATSPNYKYYETFVKLTGQVNKN</sequence>
<evidence type="ECO:0000313" key="3">
    <source>
        <dbReference type="Proteomes" id="UP000694044"/>
    </source>
</evidence>
<dbReference type="AlphaFoldDB" id="A0A8T1VF18"/>
<dbReference type="Proteomes" id="UP000694044">
    <property type="component" value="Unassembled WGS sequence"/>
</dbReference>
<name>A0A8T1VF18_9STRA</name>
<dbReference type="EMBL" id="JAGDFM010000458">
    <property type="protein sequence ID" value="KAG7378054.1"/>
    <property type="molecule type" value="Genomic_DNA"/>
</dbReference>
<proteinExistence type="predicted"/>
<evidence type="ECO:0000256" key="1">
    <source>
        <dbReference type="SAM" id="SignalP"/>
    </source>
</evidence>
<feature type="signal peptide" evidence="1">
    <location>
        <begin position="1"/>
        <end position="20"/>
    </location>
</feature>
<keyword evidence="1" id="KW-0732">Signal</keyword>
<keyword evidence="3" id="KW-1185">Reference proteome</keyword>
<dbReference type="OrthoDB" id="101931at2759"/>
<comment type="caution">
    <text evidence="2">The sequence shown here is derived from an EMBL/GenBank/DDBJ whole genome shotgun (WGS) entry which is preliminary data.</text>
</comment>
<feature type="chain" id="PRO_5035777725" description="RxLR effector protein" evidence="1">
    <location>
        <begin position="21"/>
        <end position="350"/>
    </location>
</feature>
<accession>A0A8T1VF18</accession>
<reference evidence="2" key="1">
    <citation type="submission" date="2021-02" db="EMBL/GenBank/DDBJ databases">
        <authorList>
            <person name="Palmer J.M."/>
        </authorList>
    </citation>
    <scope>NUCLEOTIDE SEQUENCE</scope>
    <source>
        <strain evidence="2">SCRP734</strain>
    </source>
</reference>
<organism evidence="2 3">
    <name type="scientific">Phytophthora pseudosyringae</name>
    <dbReference type="NCBI Taxonomy" id="221518"/>
    <lineage>
        <taxon>Eukaryota</taxon>
        <taxon>Sar</taxon>
        <taxon>Stramenopiles</taxon>
        <taxon>Oomycota</taxon>
        <taxon>Peronosporomycetes</taxon>
        <taxon>Peronosporales</taxon>
        <taxon>Peronosporaceae</taxon>
        <taxon>Phytophthora</taxon>
    </lineage>
</organism>